<feature type="domain" description="Post-transcriptional regulator MKT1 C-terminal" evidence="1">
    <location>
        <begin position="1"/>
        <end position="112"/>
    </location>
</feature>
<evidence type="ECO:0000313" key="3">
    <source>
        <dbReference type="Proteomes" id="UP000249056"/>
    </source>
</evidence>
<dbReference type="Proteomes" id="UP000249056">
    <property type="component" value="Unassembled WGS sequence"/>
</dbReference>
<organism evidence="2 3">
    <name type="scientific">Monilinia fructigena</name>
    <dbReference type="NCBI Taxonomy" id="38457"/>
    <lineage>
        <taxon>Eukaryota</taxon>
        <taxon>Fungi</taxon>
        <taxon>Dikarya</taxon>
        <taxon>Ascomycota</taxon>
        <taxon>Pezizomycotina</taxon>
        <taxon>Leotiomycetes</taxon>
        <taxon>Helotiales</taxon>
        <taxon>Sclerotiniaceae</taxon>
        <taxon>Monilinia</taxon>
    </lineage>
</organism>
<protein>
    <recommendedName>
        <fullName evidence="1">Post-transcriptional regulator MKT1 C-terminal domain-containing protein</fullName>
    </recommendedName>
</protein>
<keyword evidence="3" id="KW-1185">Reference proteome</keyword>
<evidence type="ECO:0000259" key="1">
    <source>
        <dbReference type="Pfam" id="PF12246"/>
    </source>
</evidence>
<dbReference type="EMBL" id="QKRW01000056">
    <property type="protein sequence ID" value="RAL59277.1"/>
    <property type="molecule type" value="Genomic_DNA"/>
</dbReference>
<accession>A0A395IFY2</accession>
<comment type="caution">
    <text evidence="2">The sequence shown here is derived from an EMBL/GenBank/DDBJ whole genome shotgun (WGS) entry which is preliminary data.</text>
</comment>
<dbReference type="Pfam" id="PF12246">
    <property type="entry name" value="MKT1_C"/>
    <property type="match status" value="1"/>
</dbReference>
<sequence length="115" mass="13202">MLLSGQVVRNVNQYQGLGRSLPFDTDIDVGFGIAVKTYLDDYIKSDVPKDEKLRMKNSYSSTFLPHAINFVEDLDVAFSFFDALHKGVKTLSDEEMKSEEKKTWDDAKAYLELRR</sequence>
<dbReference type="OrthoDB" id="17262at2759"/>
<evidence type="ECO:0000313" key="2">
    <source>
        <dbReference type="EMBL" id="RAL59277.1"/>
    </source>
</evidence>
<name>A0A395IFY2_9HELO</name>
<dbReference type="InterPro" id="IPR022039">
    <property type="entry name" value="MKT1_C"/>
</dbReference>
<dbReference type="AlphaFoldDB" id="A0A395IFY2"/>
<reference evidence="2 3" key="1">
    <citation type="submission" date="2018-06" db="EMBL/GenBank/DDBJ databases">
        <title>Genome Sequence of the Brown Rot Fungal Pathogen Monilinia fructigena.</title>
        <authorList>
            <person name="Landi L."/>
            <person name="De Miccolis Angelini R.M."/>
            <person name="Pollastro S."/>
            <person name="Abate D."/>
            <person name="Faretra F."/>
            <person name="Romanazzi G."/>
        </authorList>
    </citation>
    <scope>NUCLEOTIDE SEQUENCE [LARGE SCALE GENOMIC DNA]</scope>
    <source>
        <strain evidence="2 3">Mfrg269</strain>
    </source>
</reference>
<gene>
    <name evidence="2" type="ORF">DID88_006991</name>
</gene>
<proteinExistence type="predicted"/>